<dbReference type="Gene3D" id="3.10.350.10">
    <property type="entry name" value="LysM domain"/>
    <property type="match status" value="1"/>
</dbReference>
<name>A0A921K6M6_9MICC</name>
<dbReference type="Pfam" id="PF06737">
    <property type="entry name" value="Transglycosylas"/>
    <property type="match status" value="1"/>
</dbReference>
<evidence type="ECO:0000256" key="1">
    <source>
        <dbReference type="ARBA" id="ARBA00010830"/>
    </source>
</evidence>
<organism evidence="6 7">
    <name type="scientific">Enteractinococcus helveticum</name>
    <dbReference type="NCBI Taxonomy" id="1837282"/>
    <lineage>
        <taxon>Bacteria</taxon>
        <taxon>Bacillati</taxon>
        <taxon>Actinomycetota</taxon>
        <taxon>Actinomycetes</taxon>
        <taxon>Micrococcales</taxon>
        <taxon>Micrococcaceae</taxon>
    </lineage>
</organism>
<dbReference type="AlphaFoldDB" id="A0A921K6M6"/>
<dbReference type="Pfam" id="PF01476">
    <property type="entry name" value="LysM"/>
    <property type="match status" value="1"/>
</dbReference>
<dbReference type="Proteomes" id="UP000703315">
    <property type="component" value="Unassembled WGS sequence"/>
</dbReference>
<dbReference type="CDD" id="cd13925">
    <property type="entry name" value="RPF"/>
    <property type="match status" value="1"/>
</dbReference>
<reference evidence="6" key="1">
    <citation type="journal article" date="2021" name="PeerJ">
        <title>Extensive microbial diversity within the chicken gut microbiome revealed by metagenomics and culture.</title>
        <authorList>
            <person name="Gilroy R."/>
            <person name="Ravi A."/>
            <person name="Getino M."/>
            <person name="Pursley I."/>
            <person name="Horton D.L."/>
            <person name="Alikhan N.F."/>
            <person name="Baker D."/>
            <person name="Gharbi K."/>
            <person name="Hall N."/>
            <person name="Watson M."/>
            <person name="Adriaenssens E.M."/>
            <person name="Foster-Nyarko E."/>
            <person name="Jarju S."/>
            <person name="Secka A."/>
            <person name="Antonio M."/>
            <person name="Oren A."/>
            <person name="Chaudhuri R.R."/>
            <person name="La Ragione R."/>
            <person name="Hildebrand F."/>
            <person name="Pallen M.J."/>
        </authorList>
    </citation>
    <scope>NUCLEOTIDE SEQUENCE</scope>
    <source>
        <strain evidence="6">ChiHjej13B12-14962</strain>
    </source>
</reference>
<comment type="caution">
    <text evidence="6">The sequence shown here is derived from an EMBL/GenBank/DDBJ whole genome shotgun (WGS) entry which is preliminary data.</text>
</comment>
<evidence type="ECO:0000259" key="5">
    <source>
        <dbReference type="PROSITE" id="PS51782"/>
    </source>
</evidence>
<feature type="region of interest" description="Disordered" evidence="3">
    <location>
        <begin position="117"/>
        <end position="178"/>
    </location>
</feature>
<dbReference type="SMART" id="SM00257">
    <property type="entry name" value="LysM"/>
    <property type="match status" value="1"/>
</dbReference>
<feature type="chain" id="PRO_5038054694" evidence="4">
    <location>
        <begin position="42"/>
        <end position="228"/>
    </location>
</feature>
<keyword evidence="2" id="KW-0378">Hydrolase</keyword>
<reference evidence="6" key="2">
    <citation type="submission" date="2021-09" db="EMBL/GenBank/DDBJ databases">
        <authorList>
            <person name="Gilroy R."/>
        </authorList>
    </citation>
    <scope>NUCLEOTIDE SEQUENCE</scope>
    <source>
        <strain evidence="6">ChiHjej13B12-14962</strain>
    </source>
</reference>
<gene>
    <name evidence="6" type="ORF">K8V32_02495</name>
</gene>
<evidence type="ECO:0000313" key="6">
    <source>
        <dbReference type="EMBL" id="HJF13658.1"/>
    </source>
</evidence>
<dbReference type="PROSITE" id="PS51782">
    <property type="entry name" value="LYSM"/>
    <property type="match status" value="1"/>
</dbReference>
<evidence type="ECO:0000256" key="4">
    <source>
        <dbReference type="SAM" id="SignalP"/>
    </source>
</evidence>
<proteinExistence type="inferred from homology"/>
<dbReference type="InterPro" id="IPR023346">
    <property type="entry name" value="Lysozyme-like_dom_sf"/>
</dbReference>
<dbReference type="SUPFAM" id="SSF54106">
    <property type="entry name" value="LysM domain"/>
    <property type="match status" value="1"/>
</dbReference>
<dbReference type="SUPFAM" id="SSF53955">
    <property type="entry name" value="Lysozyme-like"/>
    <property type="match status" value="1"/>
</dbReference>
<dbReference type="EMBL" id="DYXC01000030">
    <property type="protein sequence ID" value="HJF13658.1"/>
    <property type="molecule type" value="Genomic_DNA"/>
</dbReference>
<dbReference type="GO" id="GO:0016787">
    <property type="term" value="F:hydrolase activity"/>
    <property type="evidence" value="ECO:0007669"/>
    <property type="project" value="UniProtKB-KW"/>
</dbReference>
<dbReference type="InterPro" id="IPR052196">
    <property type="entry name" value="Bact_Kbp"/>
</dbReference>
<evidence type="ECO:0000313" key="7">
    <source>
        <dbReference type="Proteomes" id="UP000703315"/>
    </source>
</evidence>
<feature type="domain" description="LysM" evidence="5">
    <location>
        <begin position="179"/>
        <end position="227"/>
    </location>
</feature>
<dbReference type="InterPro" id="IPR010618">
    <property type="entry name" value="RPF"/>
</dbReference>
<evidence type="ECO:0000256" key="2">
    <source>
        <dbReference type="ARBA" id="ARBA00022801"/>
    </source>
</evidence>
<dbReference type="PANTHER" id="PTHR34700">
    <property type="entry name" value="POTASSIUM BINDING PROTEIN KBP"/>
    <property type="match status" value="1"/>
</dbReference>
<comment type="similarity">
    <text evidence="1">Belongs to the transglycosylase family. Rpf subfamily.</text>
</comment>
<dbReference type="Gene3D" id="1.10.530.10">
    <property type="match status" value="1"/>
</dbReference>
<dbReference type="RefSeq" id="WP_303902359.1">
    <property type="nucleotide sequence ID" value="NZ_DYXC01000030.1"/>
</dbReference>
<dbReference type="CDD" id="cd00118">
    <property type="entry name" value="LysM"/>
    <property type="match status" value="1"/>
</dbReference>
<dbReference type="InterPro" id="IPR018392">
    <property type="entry name" value="LysM"/>
</dbReference>
<dbReference type="PANTHER" id="PTHR34700:SF4">
    <property type="entry name" value="PHAGE-LIKE ELEMENT PBSX PROTEIN XKDP"/>
    <property type="match status" value="1"/>
</dbReference>
<protein>
    <submittedName>
        <fullName evidence="6">LysM peptidoglycan-binding domain-containing protein</fullName>
    </submittedName>
</protein>
<dbReference type="InterPro" id="IPR036779">
    <property type="entry name" value="LysM_dom_sf"/>
</dbReference>
<accession>A0A921K6M6</accession>
<feature type="signal peptide" evidence="4">
    <location>
        <begin position="1"/>
        <end position="41"/>
    </location>
</feature>
<evidence type="ECO:0000256" key="3">
    <source>
        <dbReference type="SAM" id="MobiDB-lite"/>
    </source>
</evidence>
<keyword evidence="4" id="KW-0732">Signal</keyword>
<sequence>MKTQPRHRKQKPSRGTFAAKSLAAAAAISLPFLGFAAPANADNGSTWDQLAECESGGNWNIDTGNGYRGGLQFSQSTWEAYGGSGNPADASREQQIAVAENVLEGQGWGAWPACSSQLGLSGNAQPSGGSGEQAQQEQPAQQQQQTQQQQTPAEQPAQQSQPVQQQTEATPQQAAPSGKTYTVVAGDTLSKIAQAHAVSGGWQALYEANAATIADPVLIYPGQQIVIP</sequence>
<feature type="compositionally biased region" description="Low complexity" evidence="3">
    <location>
        <begin position="124"/>
        <end position="176"/>
    </location>
</feature>